<accession>A0A4C1ZUW6</accession>
<dbReference type="OrthoDB" id="616263at2759"/>
<reference evidence="1 2" key="1">
    <citation type="journal article" date="2019" name="Commun. Biol.">
        <title>The bagworm genome reveals a unique fibroin gene that provides high tensile strength.</title>
        <authorList>
            <person name="Kono N."/>
            <person name="Nakamura H."/>
            <person name="Ohtoshi R."/>
            <person name="Tomita M."/>
            <person name="Numata K."/>
            <person name="Arakawa K."/>
        </authorList>
    </citation>
    <scope>NUCLEOTIDE SEQUENCE [LARGE SCALE GENOMIC DNA]</scope>
</reference>
<dbReference type="EMBL" id="BGZK01002080">
    <property type="protein sequence ID" value="GBP90397.1"/>
    <property type="molecule type" value="Genomic_DNA"/>
</dbReference>
<evidence type="ECO:0000313" key="2">
    <source>
        <dbReference type="Proteomes" id="UP000299102"/>
    </source>
</evidence>
<name>A0A4C1ZUW6_EUMVA</name>
<gene>
    <name evidence="1" type="ORF">EVAR_65806_1</name>
</gene>
<protein>
    <submittedName>
        <fullName evidence="1">Uncharacterized protein</fullName>
    </submittedName>
</protein>
<proteinExistence type="predicted"/>
<dbReference type="Proteomes" id="UP000299102">
    <property type="component" value="Unassembled WGS sequence"/>
</dbReference>
<evidence type="ECO:0000313" key="1">
    <source>
        <dbReference type="EMBL" id="GBP90397.1"/>
    </source>
</evidence>
<sequence>MPKKGERSDPSNYRPITFTFFFSKIMESIIKRTPAGNALVTFMGFGVRVAKRNVGKISTKLVQAFLAPYLNVKDGPHSGQPVTNVDAILEKVEQNRHNSSFHMAEELGPTRLPERSLMNIVLICDSLLKHDETEPLLKRLLTGDEKCITYKKSVRRRS</sequence>
<comment type="caution">
    <text evidence="1">The sequence shown here is derived from an EMBL/GenBank/DDBJ whole genome shotgun (WGS) entry which is preliminary data.</text>
</comment>
<keyword evidence="2" id="KW-1185">Reference proteome</keyword>
<dbReference type="AlphaFoldDB" id="A0A4C1ZUW6"/>
<organism evidence="1 2">
    <name type="scientific">Eumeta variegata</name>
    <name type="common">Bagworm moth</name>
    <name type="synonym">Eumeta japonica</name>
    <dbReference type="NCBI Taxonomy" id="151549"/>
    <lineage>
        <taxon>Eukaryota</taxon>
        <taxon>Metazoa</taxon>
        <taxon>Ecdysozoa</taxon>
        <taxon>Arthropoda</taxon>
        <taxon>Hexapoda</taxon>
        <taxon>Insecta</taxon>
        <taxon>Pterygota</taxon>
        <taxon>Neoptera</taxon>
        <taxon>Endopterygota</taxon>
        <taxon>Lepidoptera</taxon>
        <taxon>Glossata</taxon>
        <taxon>Ditrysia</taxon>
        <taxon>Tineoidea</taxon>
        <taxon>Psychidae</taxon>
        <taxon>Oiketicinae</taxon>
        <taxon>Eumeta</taxon>
    </lineage>
</organism>